<evidence type="ECO:0000256" key="1">
    <source>
        <dbReference type="SAM" id="MobiDB-lite"/>
    </source>
</evidence>
<organism evidence="3 4">
    <name type="scientific">Roseomonas gilardii</name>
    <dbReference type="NCBI Taxonomy" id="257708"/>
    <lineage>
        <taxon>Bacteria</taxon>
        <taxon>Pseudomonadati</taxon>
        <taxon>Pseudomonadota</taxon>
        <taxon>Alphaproteobacteria</taxon>
        <taxon>Acetobacterales</taxon>
        <taxon>Roseomonadaceae</taxon>
        <taxon>Roseomonas</taxon>
    </lineage>
</organism>
<keyword evidence="2" id="KW-1133">Transmembrane helix</keyword>
<evidence type="ECO:0000313" key="3">
    <source>
        <dbReference type="EMBL" id="MDT8333215.1"/>
    </source>
</evidence>
<evidence type="ECO:0000313" key="4">
    <source>
        <dbReference type="Proteomes" id="UP001258945"/>
    </source>
</evidence>
<dbReference type="EMBL" id="JAVVDO010000046">
    <property type="protein sequence ID" value="MDT8333215.1"/>
    <property type="molecule type" value="Genomic_DNA"/>
</dbReference>
<feature type="transmembrane region" description="Helical" evidence="2">
    <location>
        <begin position="47"/>
        <end position="68"/>
    </location>
</feature>
<dbReference type="Proteomes" id="UP001258945">
    <property type="component" value="Unassembled WGS sequence"/>
</dbReference>
<keyword evidence="2" id="KW-0472">Membrane</keyword>
<proteinExistence type="predicted"/>
<sequence>MTEDLPAHWPKGVRPIDVGELDLLGIDSSNKLYWDGKEINYKLRLNWWQNIIAGLAAIASLATIASGVQNASLFLCARNVSWLGCPAGPSPVPNQPASPVKPETKQTQTG</sequence>
<comment type="caution">
    <text evidence="3">The sequence shown here is derived from an EMBL/GenBank/DDBJ whole genome shotgun (WGS) entry which is preliminary data.</text>
</comment>
<accession>A0ABU3MKL3</accession>
<evidence type="ECO:0000256" key="2">
    <source>
        <dbReference type="SAM" id="Phobius"/>
    </source>
</evidence>
<reference evidence="3 4" key="1">
    <citation type="journal article" date="2019" name="Microb. Pathog.">
        <title>Comparison of VITEK 2, MALDI-TOF MS, 16S rRNA gene sequencing, and whole-genome sequencing for identification of Roseomonas mucosa.</title>
        <authorList>
            <person name="Rudolph W.W."/>
            <person name="Gunzer F."/>
            <person name="Trauth M."/>
            <person name="Bunk B."/>
            <person name="Bigge R."/>
            <person name="Schrottner P."/>
        </authorList>
    </citation>
    <scope>NUCLEOTIDE SEQUENCE [LARGE SCALE GENOMIC DNA]</scope>
    <source>
        <strain evidence="3 4">DSM 103800</strain>
    </source>
</reference>
<keyword evidence="4" id="KW-1185">Reference proteome</keyword>
<dbReference type="RefSeq" id="WP_314284448.1">
    <property type="nucleotide sequence ID" value="NZ_JAVVDO010000046.1"/>
</dbReference>
<feature type="region of interest" description="Disordered" evidence="1">
    <location>
        <begin position="87"/>
        <end position="110"/>
    </location>
</feature>
<gene>
    <name evidence="3" type="ORF">RQ831_19360</name>
</gene>
<name>A0ABU3MKL3_9PROT</name>
<keyword evidence="2" id="KW-0812">Transmembrane</keyword>
<protein>
    <submittedName>
        <fullName evidence="3">Uncharacterized protein</fullName>
    </submittedName>
</protein>